<evidence type="ECO:0000313" key="10">
    <source>
        <dbReference type="Proteomes" id="UP000037020"/>
    </source>
</evidence>
<dbReference type="InterPro" id="IPR014756">
    <property type="entry name" value="Ig_E-set"/>
</dbReference>
<keyword evidence="6" id="KW-1133">Transmembrane helix</keyword>
<keyword evidence="4" id="KW-0186">Copper</keyword>
<comment type="subcellular location">
    <subcellularLocation>
        <location evidence="1">Cell envelope</location>
    </subcellularLocation>
</comment>
<dbReference type="EMBL" id="LGUT01000931">
    <property type="protein sequence ID" value="KOG90014.1"/>
    <property type="molecule type" value="Genomic_DNA"/>
</dbReference>
<evidence type="ECO:0000256" key="6">
    <source>
        <dbReference type="SAM" id="Phobius"/>
    </source>
</evidence>
<dbReference type="SUPFAM" id="SSF81296">
    <property type="entry name" value="E set domains"/>
    <property type="match status" value="1"/>
</dbReference>
<gene>
    <name evidence="9" type="ORF">ADK38_11070</name>
</gene>
<feature type="region of interest" description="Disordered" evidence="5">
    <location>
        <begin position="265"/>
        <end position="292"/>
    </location>
</feature>
<dbReference type="PANTHER" id="PTHR34820">
    <property type="entry name" value="INNER MEMBRANE PROTEIN YEBZ"/>
    <property type="match status" value="1"/>
</dbReference>
<keyword evidence="6" id="KW-0812">Transmembrane</keyword>
<feature type="compositionally biased region" description="Basic and acidic residues" evidence="5">
    <location>
        <begin position="270"/>
        <end position="279"/>
    </location>
</feature>
<keyword evidence="6" id="KW-0472">Membrane</keyword>
<feature type="transmembrane region" description="Helical" evidence="6">
    <location>
        <begin position="192"/>
        <end position="212"/>
    </location>
</feature>
<keyword evidence="10" id="KW-1185">Reference proteome</keyword>
<evidence type="ECO:0000256" key="7">
    <source>
        <dbReference type="SAM" id="SignalP"/>
    </source>
</evidence>
<sequence>MTPPTARRPLPIAGALLAALVCALLGTLALGATPAAAHAALTATDPADGSVVKTAPQRVKLTFSEGVLLSADSLRVLDPRGTRVEEGRAAHADGASDTAAVALRGGLADGTYTVAWQAVSADSHPVGGAFTFSIGAPSKTTVKAPAADVDPAVGALYGIGRYAAYAGFVLLVGGCVFPGVSRSSRAVQKIAVGGWVTLFASTTALLLLRGAYTNTKGLGSVLDFSLLGGVLSTKPGAALLSRLLLLSAAAVFLAVLFGSYAPGDAPTAAAREKGRKETEGAGEGAEGDGRRG</sequence>
<dbReference type="InterPro" id="IPR032694">
    <property type="entry name" value="CopC/D"/>
</dbReference>
<feature type="non-terminal residue" evidence="9">
    <location>
        <position position="292"/>
    </location>
</feature>
<proteinExistence type="predicted"/>
<dbReference type="InterPro" id="IPR014755">
    <property type="entry name" value="Cu-Rt/internalin_Ig-like"/>
</dbReference>
<evidence type="ECO:0000259" key="8">
    <source>
        <dbReference type="Pfam" id="PF04234"/>
    </source>
</evidence>
<name>A0ABR5J9B6_9ACTN</name>
<feature type="transmembrane region" description="Helical" evidence="6">
    <location>
        <begin position="162"/>
        <end position="180"/>
    </location>
</feature>
<evidence type="ECO:0000313" key="9">
    <source>
        <dbReference type="EMBL" id="KOG90014.1"/>
    </source>
</evidence>
<keyword evidence="3 7" id="KW-0732">Signal</keyword>
<evidence type="ECO:0000256" key="2">
    <source>
        <dbReference type="ARBA" id="ARBA00022723"/>
    </source>
</evidence>
<protein>
    <submittedName>
        <fullName evidence="9">Membrane protein</fullName>
    </submittedName>
</protein>
<dbReference type="PANTHER" id="PTHR34820:SF4">
    <property type="entry name" value="INNER MEMBRANE PROTEIN YEBZ"/>
    <property type="match status" value="1"/>
</dbReference>
<evidence type="ECO:0000256" key="4">
    <source>
        <dbReference type="ARBA" id="ARBA00023008"/>
    </source>
</evidence>
<dbReference type="InterPro" id="IPR007348">
    <property type="entry name" value="CopC_dom"/>
</dbReference>
<evidence type="ECO:0000256" key="1">
    <source>
        <dbReference type="ARBA" id="ARBA00004196"/>
    </source>
</evidence>
<dbReference type="Pfam" id="PF04234">
    <property type="entry name" value="CopC"/>
    <property type="match status" value="1"/>
</dbReference>
<comment type="caution">
    <text evidence="9">The sequence shown here is derived from an EMBL/GenBank/DDBJ whole genome shotgun (WGS) entry which is preliminary data.</text>
</comment>
<keyword evidence="2" id="KW-0479">Metal-binding</keyword>
<organism evidence="9 10">
    <name type="scientific">Streptomyces varsoviensis</name>
    <dbReference type="NCBI Taxonomy" id="67373"/>
    <lineage>
        <taxon>Bacteria</taxon>
        <taxon>Bacillati</taxon>
        <taxon>Actinomycetota</taxon>
        <taxon>Actinomycetes</taxon>
        <taxon>Kitasatosporales</taxon>
        <taxon>Streptomycetaceae</taxon>
        <taxon>Streptomyces</taxon>
    </lineage>
</organism>
<dbReference type="Gene3D" id="2.60.40.1220">
    <property type="match status" value="1"/>
</dbReference>
<feature type="chain" id="PRO_5045596029" evidence="7">
    <location>
        <begin position="40"/>
        <end position="292"/>
    </location>
</feature>
<evidence type="ECO:0000256" key="5">
    <source>
        <dbReference type="SAM" id="MobiDB-lite"/>
    </source>
</evidence>
<feature type="domain" description="CopC" evidence="8">
    <location>
        <begin position="38"/>
        <end position="134"/>
    </location>
</feature>
<reference evidence="9 10" key="1">
    <citation type="submission" date="2015-07" db="EMBL/GenBank/DDBJ databases">
        <authorList>
            <person name="Ju K.-S."/>
            <person name="Doroghazi J.R."/>
            <person name="Metcalf W.W."/>
        </authorList>
    </citation>
    <scope>NUCLEOTIDE SEQUENCE [LARGE SCALE GENOMIC DNA]</scope>
    <source>
        <strain evidence="9 10">NRRL B-3589</strain>
    </source>
</reference>
<feature type="transmembrane region" description="Helical" evidence="6">
    <location>
        <begin position="239"/>
        <end position="261"/>
    </location>
</feature>
<dbReference type="Proteomes" id="UP000037020">
    <property type="component" value="Unassembled WGS sequence"/>
</dbReference>
<evidence type="ECO:0000256" key="3">
    <source>
        <dbReference type="ARBA" id="ARBA00022729"/>
    </source>
</evidence>
<accession>A0ABR5J9B6</accession>
<feature type="signal peptide" evidence="7">
    <location>
        <begin position="1"/>
        <end position="39"/>
    </location>
</feature>